<dbReference type="InterPro" id="IPR036259">
    <property type="entry name" value="MFS_trans_sf"/>
</dbReference>
<dbReference type="OrthoDB" id="2985014at2759"/>
<keyword evidence="8" id="KW-1185">Reference proteome</keyword>
<sequence>MILLRADHPEDAFGVAEGRKRLKKQLLRKLDRRVVFLVLVTIMNYAYLTCQVLRAARLSSLEVDLHMSGRQFNTLISMLYVGYVLMQSPSNMFLSSIQRPLVYLSLCVFLWGVCCIATGSWPCSVLVGQD</sequence>
<name>A0A0C9U3J6_PAXIN</name>
<comment type="subcellular location">
    <subcellularLocation>
        <location evidence="1">Membrane</location>
        <topology evidence="1">Multi-pass membrane protein</topology>
    </subcellularLocation>
</comment>
<gene>
    <name evidence="7" type="ORF">PAXINDRAFT_80109</name>
</gene>
<dbReference type="GO" id="GO:0022857">
    <property type="term" value="F:transmembrane transporter activity"/>
    <property type="evidence" value="ECO:0007669"/>
    <property type="project" value="TreeGrafter"/>
</dbReference>
<dbReference type="GO" id="GO:0016020">
    <property type="term" value="C:membrane"/>
    <property type="evidence" value="ECO:0007669"/>
    <property type="project" value="UniProtKB-SubCell"/>
</dbReference>
<dbReference type="EMBL" id="KN819347">
    <property type="protein sequence ID" value="KIJ13871.1"/>
    <property type="molecule type" value="Genomic_DNA"/>
</dbReference>
<evidence type="ECO:0000256" key="6">
    <source>
        <dbReference type="SAM" id="Phobius"/>
    </source>
</evidence>
<evidence type="ECO:0000256" key="5">
    <source>
        <dbReference type="ARBA" id="ARBA00023136"/>
    </source>
</evidence>
<keyword evidence="3 6" id="KW-0812">Transmembrane</keyword>
<dbReference type="Proteomes" id="UP000053647">
    <property type="component" value="Unassembled WGS sequence"/>
</dbReference>
<feature type="transmembrane region" description="Helical" evidence="6">
    <location>
        <begin position="74"/>
        <end position="94"/>
    </location>
</feature>
<dbReference type="PANTHER" id="PTHR43791">
    <property type="entry name" value="PERMEASE-RELATED"/>
    <property type="match status" value="1"/>
</dbReference>
<evidence type="ECO:0000256" key="2">
    <source>
        <dbReference type="ARBA" id="ARBA00022448"/>
    </source>
</evidence>
<evidence type="ECO:0000256" key="1">
    <source>
        <dbReference type="ARBA" id="ARBA00004141"/>
    </source>
</evidence>
<keyword evidence="5 6" id="KW-0472">Membrane</keyword>
<organism evidence="7 8">
    <name type="scientific">Paxillus involutus ATCC 200175</name>
    <dbReference type="NCBI Taxonomy" id="664439"/>
    <lineage>
        <taxon>Eukaryota</taxon>
        <taxon>Fungi</taxon>
        <taxon>Dikarya</taxon>
        <taxon>Basidiomycota</taxon>
        <taxon>Agaricomycotina</taxon>
        <taxon>Agaricomycetes</taxon>
        <taxon>Agaricomycetidae</taxon>
        <taxon>Boletales</taxon>
        <taxon>Paxilineae</taxon>
        <taxon>Paxillaceae</taxon>
        <taxon>Paxillus</taxon>
    </lineage>
</organism>
<proteinExistence type="predicted"/>
<dbReference type="AlphaFoldDB" id="A0A0C9U3J6"/>
<keyword evidence="4 6" id="KW-1133">Transmembrane helix</keyword>
<keyword evidence="2" id="KW-0813">Transport</keyword>
<evidence type="ECO:0000313" key="8">
    <source>
        <dbReference type="Proteomes" id="UP000053647"/>
    </source>
</evidence>
<reference evidence="7 8" key="1">
    <citation type="submission" date="2014-06" db="EMBL/GenBank/DDBJ databases">
        <authorList>
            <consortium name="DOE Joint Genome Institute"/>
            <person name="Kuo A."/>
            <person name="Kohler A."/>
            <person name="Nagy L.G."/>
            <person name="Floudas D."/>
            <person name="Copeland A."/>
            <person name="Barry K.W."/>
            <person name="Cichocki N."/>
            <person name="Veneault-Fourrey C."/>
            <person name="LaButti K."/>
            <person name="Lindquist E.A."/>
            <person name="Lipzen A."/>
            <person name="Lundell T."/>
            <person name="Morin E."/>
            <person name="Murat C."/>
            <person name="Sun H."/>
            <person name="Tunlid A."/>
            <person name="Henrissat B."/>
            <person name="Grigoriev I.V."/>
            <person name="Hibbett D.S."/>
            <person name="Martin F."/>
            <person name="Nordberg H.P."/>
            <person name="Cantor M.N."/>
            <person name="Hua S.X."/>
        </authorList>
    </citation>
    <scope>NUCLEOTIDE SEQUENCE [LARGE SCALE GENOMIC DNA]</scope>
    <source>
        <strain evidence="7 8">ATCC 200175</strain>
    </source>
</reference>
<feature type="transmembrane region" description="Helical" evidence="6">
    <location>
        <begin position="101"/>
        <end position="121"/>
    </location>
</feature>
<dbReference type="SUPFAM" id="SSF103473">
    <property type="entry name" value="MFS general substrate transporter"/>
    <property type="match status" value="1"/>
</dbReference>
<evidence type="ECO:0000256" key="4">
    <source>
        <dbReference type="ARBA" id="ARBA00022989"/>
    </source>
</evidence>
<evidence type="ECO:0000313" key="7">
    <source>
        <dbReference type="EMBL" id="KIJ13871.1"/>
    </source>
</evidence>
<dbReference type="HOGENOM" id="CLU_113836_2_0_1"/>
<accession>A0A0C9U3J6</accession>
<dbReference type="Gene3D" id="1.20.1250.20">
    <property type="entry name" value="MFS general substrate transporter like domains"/>
    <property type="match status" value="1"/>
</dbReference>
<evidence type="ECO:0000256" key="3">
    <source>
        <dbReference type="ARBA" id="ARBA00022692"/>
    </source>
</evidence>
<dbReference type="PANTHER" id="PTHR43791:SF36">
    <property type="entry name" value="TRANSPORTER, PUTATIVE (AFU_ORTHOLOGUE AFUA_6G08340)-RELATED"/>
    <property type="match status" value="1"/>
</dbReference>
<feature type="transmembrane region" description="Helical" evidence="6">
    <location>
        <begin position="34"/>
        <end position="54"/>
    </location>
</feature>
<reference evidence="8" key="2">
    <citation type="submission" date="2015-01" db="EMBL/GenBank/DDBJ databases">
        <title>Evolutionary Origins and Diversification of the Mycorrhizal Mutualists.</title>
        <authorList>
            <consortium name="DOE Joint Genome Institute"/>
            <consortium name="Mycorrhizal Genomics Consortium"/>
            <person name="Kohler A."/>
            <person name="Kuo A."/>
            <person name="Nagy L.G."/>
            <person name="Floudas D."/>
            <person name="Copeland A."/>
            <person name="Barry K.W."/>
            <person name="Cichocki N."/>
            <person name="Veneault-Fourrey C."/>
            <person name="LaButti K."/>
            <person name="Lindquist E.A."/>
            <person name="Lipzen A."/>
            <person name="Lundell T."/>
            <person name="Morin E."/>
            <person name="Murat C."/>
            <person name="Riley R."/>
            <person name="Ohm R."/>
            <person name="Sun H."/>
            <person name="Tunlid A."/>
            <person name="Henrissat B."/>
            <person name="Grigoriev I.V."/>
            <person name="Hibbett D.S."/>
            <person name="Martin F."/>
        </authorList>
    </citation>
    <scope>NUCLEOTIDE SEQUENCE [LARGE SCALE GENOMIC DNA]</scope>
    <source>
        <strain evidence="8">ATCC 200175</strain>
    </source>
</reference>
<protein>
    <submittedName>
        <fullName evidence="7">Uncharacterized protein</fullName>
    </submittedName>
</protein>